<dbReference type="Proteomes" id="UP000651728">
    <property type="component" value="Unassembled WGS sequence"/>
</dbReference>
<dbReference type="EMBL" id="BOOB01000027">
    <property type="protein sequence ID" value="GIH33701.1"/>
    <property type="molecule type" value="Genomic_DNA"/>
</dbReference>
<reference evidence="1 2" key="1">
    <citation type="submission" date="2021-01" db="EMBL/GenBank/DDBJ databases">
        <title>Whole genome shotgun sequence of Microbispora amethystogenes NBRC 101907.</title>
        <authorList>
            <person name="Komaki H."/>
            <person name="Tamura T."/>
        </authorList>
    </citation>
    <scope>NUCLEOTIDE SEQUENCE [LARGE SCALE GENOMIC DNA]</scope>
    <source>
        <strain evidence="1 2">NBRC 101907</strain>
    </source>
</reference>
<gene>
    <name evidence="1" type="ORF">Mam01_38650</name>
</gene>
<protein>
    <recommendedName>
        <fullName evidence="3">WxL domain-containing protein</fullName>
    </recommendedName>
</protein>
<name>A0ABQ4FFV9_9ACTN</name>
<organism evidence="1 2">
    <name type="scientific">Microbispora amethystogenes</name>
    <dbReference type="NCBI Taxonomy" id="1427754"/>
    <lineage>
        <taxon>Bacteria</taxon>
        <taxon>Bacillati</taxon>
        <taxon>Actinomycetota</taxon>
        <taxon>Actinomycetes</taxon>
        <taxon>Streptosporangiales</taxon>
        <taxon>Streptosporangiaceae</taxon>
        <taxon>Microbispora</taxon>
    </lineage>
</organism>
<evidence type="ECO:0008006" key="3">
    <source>
        <dbReference type="Google" id="ProtNLM"/>
    </source>
</evidence>
<evidence type="ECO:0000313" key="1">
    <source>
        <dbReference type="EMBL" id="GIH33701.1"/>
    </source>
</evidence>
<keyword evidence="2" id="KW-1185">Reference proteome</keyword>
<sequence>MRQGDEEGQMRKVRADALVVAALAASIALPIALPIAPPITPFTSPLALAAGPGARQAGRDGVSGAELVAVRADPLTITVPGSANLGSGGQGGTISASMGTVTVTDQRNGIPPWTATVSATNFTTGSGTPAQTITTANVAYWSGPVTASSGAGTRFPGQPTATDRVPLTSPVVAFSGRKQVPPMSTSWQPTLVITIPSGAAAGVYTGTVTHSVA</sequence>
<evidence type="ECO:0000313" key="2">
    <source>
        <dbReference type="Proteomes" id="UP000651728"/>
    </source>
</evidence>
<accession>A0ABQ4FFV9</accession>
<proteinExistence type="predicted"/>
<comment type="caution">
    <text evidence="1">The sequence shown here is derived from an EMBL/GenBank/DDBJ whole genome shotgun (WGS) entry which is preliminary data.</text>
</comment>